<gene>
    <name evidence="2" type="ORF">Vqi01_56610</name>
</gene>
<name>A0ABQ4JIR5_9ACTN</name>
<evidence type="ECO:0000313" key="2">
    <source>
        <dbReference type="EMBL" id="GIJ30499.1"/>
    </source>
</evidence>
<evidence type="ECO:0000313" key="3">
    <source>
        <dbReference type="Proteomes" id="UP000653076"/>
    </source>
</evidence>
<feature type="region of interest" description="Disordered" evidence="1">
    <location>
        <begin position="196"/>
        <end position="219"/>
    </location>
</feature>
<dbReference type="Pfam" id="PF20062">
    <property type="entry name" value="DUF6461"/>
    <property type="match status" value="1"/>
</dbReference>
<dbReference type="InterPro" id="IPR045592">
    <property type="entry name" value="DUF6461"/>
</dbReference>
<sequence length="219" mass="24233">MQETYVSETTAGQWEWAEDQRLIMWCVTFTRAITAPDVLARYGADPQAARLLERDEAHPLYDATAQEGSVLRAGSFGEWSFCWEEHGIAGAMFGTCAALSEGTETLSLLRCAKGRNSFAHWRDGQCVEHFEPGMTFTKPQSPHPWWDAIEDHLAAQPPQRSSLISALEVVAAHIGAALDSRIVNGPLLTAALLTSRESPSPNWPRTTNRRPPGRRLASF</sequence>
<protein>
    <submittedName>
        <fullName evidence="2">Uncharacterized protein</fullName>
    </submittedName>
</protein>
<keyword evidence="3" id="KW-1185">Reference proteome</keyword>
<comment type="caution">
    <text evidence="2">The sequence shown here is derived from an EMBL/GenBank/DDBJ whole genome shotgun (WGS) entry which is preliminary data.</text>
</comment>
<organism evidence="2 3">
    <name type="scientific">Micromonospora qiuiae</name>
    <dbReference type="NCBI Taxonomy" id="502268"/>
    <lineage>
        <taxon>Bacteria</taxon>
        <taxon>Bacillati</taxon>
        <taxon>Actinomycetota</taxon>
        <taxon>Actinomycetes</taxon>
        <taxon>Micromonosporales</taxon>
        <taxon>Micromonosporaceae</taxon>
        <taxon>Micromonospora</taxon>
    </lineage>
</organism>
<evidence type="ECO:0000256" key="1">
    <source>
        <dbReference type="SAM" id="MobiDB-lite"/>
    </source>
</evidence>
<proteinExistence type="predicted"/>
<accession>A0ABQ4JIR5</accession>
<dbReference type="EMBL" id="BOPC01000117">
    <property type="protein sequence ID" value="GIJ30499.1"/>
    <property type="molecule type" value="Genomic_DNA"/>
</dbReference>
<reference evidence="2 3" key="1">
    <citation type="submission" date="2021-01" db="EMBL/GenBank/DDBJ databases">
        <title>Whole genome shotgun sequence of Verrucosispora qiuiae NBRC 106684.</title>
        <authorList>
            <person name="Komaki H."/>
            <person name="Tamura T."/>
        </authorList>
    </citation>
    <scope>NUCLEOTIDE SEQUENCE [LARGE SCALE GENOMIC DNA]</scope>
    <source>
        <strain evidence="2 3">NBRC 106684</strain>
    </source>
</reference>
<dbReference type="Proteomes" id="UP000653076">
    <property type="component" value="Unassembled WGS sequence"/>
</dbReference>